<keyword evidence="2 5" id="KW-0812">Transmembrane</keyword>
<feature type="transmembrane region" description="Helical" evidence="5">
    <location>
        <begin position="257"/>
        <end position="276"/>
    </location>
</feature>
<feature type="transmembrane region" description="Helical" evidence="5">
    <location>
        <begin position="65"/>
        <end position="86"/>
    </location>
</feature>
<reference evidence="9" key="1">
    <citation type="submission" date="2012-12" db="EMBL/GenBank/DDBJ databases">
        <authorList>
            <person name="Hellsten U."/>
            <person name="Grimwood J."/>
            <person name="Chapman J.A."/>
            <person name="Shapiro H."/>
            <person name="Aerts A."/>
            <person name="Otillar R.P."/>
            <person name="Terry A.Y."/>
            <person name="Boore J.L."/>
            <person name="Simakov O."/>
            <person name="Marletaz F."/>
            <person name="Cho S.-J."/>
            <person name="Edsinger-Gonzales E."/>
            <person name="Havlak P."/>
            <person name="Kuo D.-H."/>
            <person name="Larsson T."/>
            <person name="Lv J."/>
            <person name="Arendt D."/>
            <person name="Savage R."/>
            <person name="Osoegawa K."/>
            <person name="de Jong P."/>
            <person name="Lindberg D.R."/>
            <person name="Seaver E.C."/>
            <person name="Weisblat D.A."/>
            <person name="Putnam N.H."/>
            <person name="Grigoriev I.V."/>
            <person name="Rokhsar D.S."/>
        </authorList>
    </citation>
    <scope>NUCLEOTIDE SEQUENCE</scope>
</reference>
<gene>
    <name evidence="8" type="primary">20214614</name>
    <name evidence="7" type="ORF">HELRODRAFT_71434</name>
</gene>
<dbReference type="GO" id="GO:0022857">
    <property type="term" value="F:transmembrane transporter activity"/>
    <property type="evidence" value="ECO:0000318"/>
    <property type="project" value="GO_Central"/>
</dbReference>
<accession>T1G0L6</accession>
<protein>
    <recommendedName>
        <fullName evidence="6">Major facilitator superfamily (MFS) profile domain-containing protein</fullName>
    </recommendedName>
</protein>
<evidence type="ECO:0000256" key="3">
    <source>
        <dbReference type="ARBA" id="ARBA00022989"/>
    </source>
</evidence>
<dbReference type="Proteomes" id="UP000015101">
    <property type="component" value="Unassembled WGS sequence"/>
</dbReference>
<dbReference type="OMA" id="SRESWRI"/>
<dbReference type="InParanoid" id="T1G0L6"/>
<feature type="transmembrane region" description="Helical" evidence="5">
    <location>
        <begin position="135"/>
        <end position="154"/>
    </location>
</feature>
<dbReference type="Pfam" id="PF07690">
    <property type="entry name" value="MFS_1"/>
    <property type="match status" value="1"/>
</dbReference>
<dbReference type="PANTHER" id="PTHR11662:SF399">
    <property type="entry name" value="FI19708P1-RELATED"/>
    <property type="match status" value="1"/>
</dbReference>
<dbReference type="Gene3D" id="1.20.120.540">
    <property type="entry name" value="Voltage-gated potassium channels"/>
    <property type="match status" value="1"/>
</dbReference>
<keyword evidence="3 5" id="KW-1133">Transmembrane helix</keyword>
<dbReference type="EMBL" id="KB095812">
    <property type="protein sequence ID" value="ESO11490.1"/>
    <property type="molecule type" value="Genomic_DNA"/>
</dbReference>
<evidence type="ECO:0000256" key="5">
    <source>
        <dbReference type="SAM" id="Phobius"/>
    </source>
</evidence>
<evidence type="ECO:0000256" key="1">
    <source>
        <dbReference type="ARBA" id="ARBA00004141"/>
    </source>
</evidence>
<feature type="transmembrane region" description="Helical" evidence="5">
    <location>
        <begin position="37"/>
        <end position="59"/>
    </location>
</feature>
<dbReference type="AlphaFoldDB" id="T1G0L6"/>
<dbReference type="SUPFAM" id="SSF103473">
    <property type="entry name" value="MFS general substrate transporter"/>
    <property type="match status" value="1"/>
</dbReference>
<dbReference type="CTD" id="20214614"/>
<dbReference type="HOGENOM" id="CLU_001265_5_0_1"/>
<feature type="transmembrane region" description="Helical" evidence="5">
    <location>
        <begin position="225"/>
        <end position="245"/>
    </location>
</feature>
<dbReference type="PANTHER" id="PTHR11662">
    <property type="entry name" value="SOLUTE CARRIER FAMILY 17"/>
    <property type="match status" value="1"/>
</dbReference>
<reference evidence="7 9" key="2">
    <citation type="journal article" date="2013" name="Nature">
        <title>Insights into bilaterian evolution from three spiralian genomes.</title>
        <authorList>
            <person name="Simakov O."/>
            <person name="Marletaz F."/>
            <person name="Cho S.J."/>
            <person name="Edsinger-Gonzales E."/>
            <person name="Havlak P."/>
            <person name="Hellsten U."/>
            <person name="Kuo D.H."/>
            <person name="Larsson T."/>
            <person name="Lv J."/>
            <person name="Arendt D."/>
            <person name="Savage R."/>
            <person name="Osoegawa K."/>
            <person name="de Jong P."/>
            <person name="Grimwood J."/>
            <person name="Chapman J.A."/>
            <person name="Shapiro H."/>
            <person name="Aerts A."/>
            <person name="Otillar R.P."/>
            <person name="Terry A.Y."/>
            <person name="Boore J.L."/>
            <person name="Grigoriev I.V."/>
            <person name="Lindberg D.R."/>
            <person name="Seaver E.C."/>
            <person name="Weisblat D.A."/>
            <person name="Putnam N.H."/>
            <person name="Rokhsar D.S."/>
        </authorList>
    </citation>
    <scope>NUCLEOTIDE SEQUENCE</scope>
</reference>
<dbReference type="GO" id="GO:0016020">
    <property type="term" value="C:membrane"/>
    <property type="evidence" value="ECO:0000318"/>
    <property type="project" value="GO_Central"/>
</dbReference>
<dbReference type="eggNOG" id="KOG2532">
    <property type="taxonomic scope" value="Eukaryota"/>
</dbReference>
<keyword evidence="4 5" id="KW-0472">Membrane</keyword>
<dbReference type="PROSITE" id="PS50850">
    <property type="entry name" value="MFS"/>
    <property type="match status" value="1"/>
</dbReference>
<evidence type="ECO:0000313" key="8">
    <source>
        <dbReference type="EnsemblMetazoa" id="HelroP71434"/>
    </source>
</evidence>
<sequence>FVWEKSVQGHILSSFFYGYLVSLIFGGLLAEQFGGKWVLVGSLGLSTLAVLLTPVAAHIHIGLLIFLRVLCGIGSGVLYATMHAIWDQWSPNFETLCRLPYFKRLTLSGLTYIGYLFFFRFALPIWVFSGLGFLILYYWLVSFCWQVSFCWLLLNDKDNRHENFLRLFLNMFAVKLPWSKIFKSGPVWAIFFANFSTDWVLNTYLTNIPTFYKEVLFFDISSNGFLTALPFLSSFLPMIIMPKIAEKLKSSEVLSTVATRKIFTFLAFLLIGLSFMDYTQKAVAVLLLALAVFVGSLVYCGCRINHTDIAPRYASTLMKLVDLFSACSGFLATTLNAYVTMDQSRESWRIVFLITAVVCVVGAVLYCVLASAEIQPWARDPVKVDSEGTQDRIEIFTISGTLVQPNSHQVLGQGQ</sequence>
<evidence type="ECO:0000313" key="9">
    <source>
        <dbReference type="Proteomes" id="UP000015101"/>
    </source>
</evidence>
<dbReference type="InterPro" id="IPR050382">
    <property type="entry name" value="MFS_Na/Anion_cotransporter"/>
</dbReference>
<evidence type="ECO:0000256" key="2">
    <source>
        <dbReference type="ARBA" id="ARBA00022692"/>
    </source>
</evidence>
<feature type="domain" description="Major facilitator superfamily (MFS) profile" evidence="6">
    <location>
        <begin position="1"/>
        <end position="374"/>
    </location>
</feature>
<dbReference type="RefSeq" id="XP_009009978.1">
    <property type="nucleotide sequence ID" value="XM_009011730.1"/>
</dbReference>
<name>T1G0L6_HELRO</name>
<evidence type="ECO:0000256" key="4">
    <source>
        <dbReference type="ARBA" id="ARBA00023136"/>
    </source>
</evidence>
<dbReference type="FunFam" id="1.20.1250.20:FF:000532">
    <property type="entry name" value="SLC (SoLute Carrier) homolog"/>
    <property type="match status" value="1"/>
</dbReference>
<dbReference type="OrthoDB" id="2985014at2759"/>
<dbReference type="FunFam" id="1.20.120.540:FF:000002">
    <property type="entry name" value="Uncharacterized protein"/>
    <property type="match status" value="1"/>
</dbReference>
<comment type="subcellular location">
    <subcellularLocation>
        <location evidence="1">Membrane</location>
        <topology evidence="1">Multi-pass membrane protein</topology>
    </subcellularLocation>
</comment>
<feature type="transmembrane region" description="Helical" evidence="5">
    <location>
        <begin position="323"/>
        <end position="341"/>
    </location>
</feature>
<keyword evidence="9" id="KW-1185">Reference proteome</keyword>
<dbReference type="STRING" id="6412.T1G0L6"/>
<dbReference type="FunCoup" id="T1G0L6">
    <property type="interactions" value="112"/>
</dbReference>
<dbReference type="KEGG" id="hro:HELRODRAFT_71434"/>
<feature type="transmembrane region" description="Helical" evidence="5">
    <location>
        <begin position="282"/>
        <end position="302"/>
    </location>
</feature>
<evidence type="ECO:0000313" key="7">
    <source>
        <dbReference type="EMBL" id="ESO11490.1"/>
    </source>
</evidence>
<evidence type="ECO:0000259" key="6">
    <source>
        <dbReference type="PROSITE" id="PS50850"/>
    </source>
</evidence>
<dbReference type="GeneID" id="20214614"/>
<dbReference type="InterPro" id="IPR011701">
    <property type="entry name" value="MFS"/>
</dbReference>
<feature type="transmembrane region" description="Helical" evidence="5">
    <location>
        <begin position="107"/>
        <end position="129"/>
    </location>
</feature>
<dbReference type="InterPro" id="IPR027378">
    <property type="entry name" value="Nucleotide_channel_N"/>
</dbReference>
<organism evidence="8 9">
    <name type="scientific">Helobdella robusta</name>
    <name type="common">Californian leech</name>
    <dbReference type="NCBI Taxonomy" id="6412"/>
    <lineage>
        <taxon>Eukaryota</taxon>
        <taxon>Metazoa</taxon>
        <taxon>Spiralia</taxon>
        <taxon>Lophotrochozoa</taxon>
        <taxon>Annelida</taxon>
        <taxon>Clitellata</taxon>
        <taxon>Hirudinea</taxon>
        <taxon>Rhynchobdellida</taxon>
        <taxon>Glossiphoniidae</taxon>
        <taxon>Helobdella</taxon>
    </lineage>
</organism>
<dbReference type="InterPro" id="IPR020846">
    <property type="entry name" value="MFS_dom"/>
</dbReference>
<dbReference type="EMBL" id="AMQM01002427">
    <property type="status" value="NOT_ANNOTATED_CDS"/>
    <property type="molecule type" value="Genomic_DNA"/>
</dbReference>
<proteinExistence type="predicted"/>
<reference evidence="8" key="3">
    <citation type="submission" date="2015-06" db="UniProtKB">
        <authorList>
            <consortium name="EnsemblMetazoa"/>
        </authorList>
    </citation>
    <scope>IDENTIFICATION</scope>
</reference>
<feature type="transmembrane region" description="Helical" evidence="5">
    <location>
        <begin position="347"/>
        <end position="369"/>
    </location>
</feature>
<dbReference type="InterPro" id="IPR036259">
    <property type="entry name" value="MFS_trans_sf"/>
</dbReference>
<feature type="transmembrane region" description="Helical" evidence="5">
    <location>
        <begin position="12"/>
        <end position="30"/>
    </location>
</feature>
<dbReference type="Gene3D" id="1.20.1250.20">
    <property type="entry name" value="MFS general substrate transporter like domains"/>
    <property type="match status" value="1"/>
</dbReference>
<dbReference type="EnsemblMetazoa" id="HelroT71434">
    <property type="protein sequence ID" value="HelroP71434"/>
    <property type="gene ID" value="HelroG71434"/>
</dbReference>